<dbReference type="InterPro" id="IPR000843">
    <property type="entry name" value="HTH_LacI"/>
</dbReference>
<dbReference type="InterPro" id="IPR010982">
    <property type="entry name" value="Lambda_DNA-bd_dom_sf"/>
</dbReference>
<evidence type="ECO:0000259" key="4">
    <source>
        <dbReference type="PROSITE" id="PS50932"/>
    </source>
</evidence>
<keyword evidence="6" id="KW-1185">Reference proteome</keyword>
<dbReference type="CDD" id="cd06267">
    <property type="entry name" value="PBP1_LacI_sugar_binding-like"/>
    <property type="match status" value="1"/>
</dbReference>
<dbReference type="InterPro" id="IPR028082">
    <property type="entry name" value="Peripla_BP_I"/>
</dbReference>
<evidence type="ECO:0000256" key="1">
    <source>
        <dbReference type="ARBA" id="ARBA00023015"/>
    </source>
</evidence>
<dbReference type="AlphaFoldDB" id="A0A1H0IPU8"/>
<accession>A0A1H0IPU8</accession>
<evidence type="ECO:0000313" key="6">
    <source>
        <dbReference type="Proteomes" id="UP000198741"/>
    </source>
</evidence>
<feature type="domain" description="HTH lacI-type" evidence="4">
    <location>
        <begin position="12"/>
        <end position="66"/>
    </location>
</feature>
<dbReference type="SMART" id="SM00354">
    <property type="entry name" value="HTH_LACI"/>
    <property type="match status" value="1"/>
</dbReference>
<dbReference type="Pfam" id="PF00356">
    <property type="entry name" value="LacI"/>
    <property type="match status" value="1"/>
</dbReference>
<evidence type="ECO:0000256" key="2">
    <source>
        <dbReference type="ARBA" id="ARBA00023125"/>
    </source>
</evidence>
<dbReference type="GO" id="GO:0003700">
    <property type="term" value="F:DNA-binding transcription factor activity"/>
    <property type="evidence" value="ECO:0007669"/>
    <property type="project" value="TreeGrafter"/>
</dbReference>
<evidence type="ECO:0000256" key="3">
    <source>
        <dbReference type="ARBA" id="ARBA00023163"/>
    </source>
</evidence>
<evidence type="ECO:0000313" key="5">
    <source>
        <dbReference type="EMBL" id="SDO33340.1"/>
    </source>
</evidence>
<dbReference type="Pfam" id="PF13377">
    <property type="entry name" value="Peripla_BP_3"/>
    <property type="match status" value="1"/>
</dbReference>
<dbReference type="PROSITE" id="PS50932">
    <property type="entry name" value="HTH_LACI_2"/>
    <property type="match status" value="1"/>
</dbReference>
<name>A0A1H0IPU8_9ACTN</name>
<dbReference type="SUPFAM" id="SSF47413">
    <property type="entry name" value="lambda repressor-like DNA-binding domains"/>
    <property type="match status" value="1"/>
</dbReference>
<dbReference type="SUPFAM" id="SSF53822">
    <property type="entry name" value="Periplasmic binding protein-like I"/>
    <property type="match status" value="1"/>
</dbReference>
<proteinExistence type="predicted"/>
<dbReference type="CDD" id="cd01392">
    <property type="entry name" value="HTH_LacI"/>
    <property type="match status" value="1"/>
</dbReference>
<dbReference type="Gene3D" id="1.10.260.40">
    <property type="entry name" value="lambda repressor-like DNA-binding domains"/>
    <property type="match status" value="1"/>
</dbReference>
<keyword evidence="3" id="KW-0804">Transcription</keyword>
<dbReference type="GO" id="GO:0000976">
    <property type="term" value="F:transcription cis-regulatory region binding"/>
    <property type="evidence" value="ECO:0007669"/>
    <property type="project" value="TreeGrafter"/>
</dbReference>
<dbReference type="InterPro" id="IPR046335">
    <property type="entry name" value="LacI/GalR-like_sensor"/>
</dbReference>
<dbReference type="PANTHER" id="PTHR30146:SF109">
    <property type="entry name" value="HTH-TYPE TRANSCRIPTIONAL REGULATOR GALS"/>
    <property type="match status" value="1"/>
</dbReference>
<keyword evidence="2" id="KW-0238">DNA-binding</keyword>
<dbReference type="RefSeq" id="WP_090481160.1">
    <property type="nucleotide sequence ID" value="NZ_LT629710.1"/>
</dbReference>
<dbReference type="EMBL" id="LT629710">
    <property type="protein sequence ID" value="SDO33340.1"/>
    <property type="molecule type" value="Genomic_DNA"/>
</dbReference>
<gene>
    <name evidence="5" type="ORF">SAMN04515671_0594</name>
</gene>
<dbReference type="Gene3D" id="3.40.50.2300">
    <property type="match status" value="2"/>
</dbReference>
<keyword evidence="1" id="KW-0805">Transcription regulation</keyword>
<dbReference type="PANTHER" id="PTHR30146">
    <property type="entry name" value="LACI-RELATED TRANSCRIPTIONAL REPRESSOR"/>
    <property type="match status" value="1"/>
</dbReference>
<dbReference type="Proteomes" id="UP000198741">
    <property type="component" value="Chromosome I"/>
</dbReference>
<dbReference type="OrthoDB" id="59108at2"/>
<organism evidence="5 6">
    <name type="scientific">Nakamurella panacisegetis</name>
    <dbReference type="NCBI Taxonomy" id="1090615"/>
    <lineage>
        <taxon>Bacteria</taxon>
        <taxon>Bacillati</taxon>
        <taxon>Actinomycetota</taxon>
        <taxon>Actinomycetes</taxon>
        <taxon>Nakamurellales</taxon>
        <taxon>Nakamurellaceae</taxon>
        <taxon>Nakamurella</taxon>
    </lineage>
</organism>
<reference evidence="5 6" key="1">
    <citation type="submission" date="2016-10" db="EMBL/GenBank/DDBJ databases">
        <authorList>
            <person name="de Groot N.N."/>
        </authorList>
    </citation>
    <scope>NUCLEOTIDE SEQUENCE [LARGE SCALE GENOMIC DNA]</scope>
    <source>
        <strain evidence="6">P4-7,KCTC 19426,CECT 7604</strain>
    </source>
</reference>
<dbReference type="STRING" id="1090615.SAMN04515671_0594"/>
<protein>
    <submittedName>
        <fullName evidence="5">Transcriptional regulator, LacI family</fullName>
    </submittedName>
</protein>
<sequence length="340" mass="35857">MTGDRPSVERRATIADVAAVAGVSPALVSIVIRGVPGASAATRQRVLAVAEGLGYRPDQRARMLRRQRSRLLGVSFEVQQAFHGDLVEGIYTAAQEAGYEVVLSAVAPSRSEERAAQTLLDDRCEAMILLGPRVPVATLGRWASRMPLVVVGRSVRHPGVDTVRSADDKGMSLAVGHLVAAGHSRIAHVDGASAPGSAERRRSFAGAMGRHALADQARVVPGGPTEEYGAAATRTLLAQGIAPTAVVAYNDRCALGVLDTLHRNGRQVPQDVSVIGWDDSRLAALSYVDLTTVGQNPGRLARLAVARIAGRLDGTRIGPREQVIPPELVLRSSTGPPPRT</sequence>